<dbReference type="SUPFAM" id="SSF52540">
    <property type="entry name" value="P-loop containing nucleoside triphosphate hydrolases"/>
    <property type="match status" value="1"/>
</dbReference>
<protein>
    <submittedName>
        <fullName evidence="1">Uncharacterized protein</fullName>
    </submittedName>
</protein>
<dbReference type="AlphaFoldDB" id="A0A1I0F0I4"/>
<organism evidence="1 2">
    <name type="scientific">Pseudomonas graminis</name>
    <dbReference type="NCBI Taxonomy" id="158627"/>
    <lineage>
        <taxon>Bacteria</taxon>
        <taxon>Pseudomonadati</taxon>
        <taxon>Pseudomonadota</taxon>
        <taxon>Gammaproteobacteria</taxon>
        <taxon>Pseudomonadales</taxon>
        <taxon>Pseudomonadaceae</taxon>
        <taxon>Pseudomonas</taxon>
    </lineage>
</organism>
<proteinExistence type="predicted"/>
<dbReference type="Gene3D" id="1.10.10.10">
    <property type="entry name" value="Winged helix-like DNA-binding domain superfamily/Winged helix DNA-binding domain"/>
    <property type="match status" value="1"/>
</dbReference>
<dbReference type="InterPro" id="IPR027417">
    <property type="entry name" value="P-loop_NTPase"/>
</dbReference>
<sequence>MASKLTNFHDAVQSLKLYRRAELPGQDNNSAIVEKLYVDPLPNDHVFETVRMPNTSFIIGRKGTGKSTIFQRLQYELTKDKKKTSAYVDIKTIFESSQVDSRTHAKIATMDFALPPQEIERILLLKSFIISVIVEIKKELKKRTESSFWETIKDSFSGSLDELFEELDELIEEIDVEKFISVLGIKHVQGKQQEENIRSSGGNAEIKLKIDPNPVDFTVGGQRASSTKDASEISYSDILISVFDIKDLLSKLKTILSNLGVRHLYILVDDFSELPEDAMKVVVDLLLAPLNNWSEEFIKLKVAAYPGRIYYGQIDKTKIDEVYLDIYKLYGSNDVSTMEDNATEFVRRLVMMRIKVYKAGKVADYFDSNLDEILKELFYATMGNPRIIGYLLHYCHESHLIYDRKIGVRAIQQAAKKYYEDKIESYFSLSKFLHESFGEKSSIFGLKELLEMLVVRAKELRSHSSSVFDSINGRPPTSHFHVSVAYESILQTLELNFFLTKYYEMSDRDGRKVSVYAMNYGLCQKYTLAFGRPGRERAYRLYFVERVFDYSPLLHKYMAKNQEIICQECEFKYSIDDLEAIRWNKMKCRECASGICEVVNLSKKYENVLRDVDKSLLLPAAELGILQTLHLGTDAMFAGDIASELDCSYQLIGRRGRYLHDKGLVVRGKNDAGRRVFAITDLAEESYFSQGSDDDLSVETADDMD</sequence>
<accession>A0A1I0F0I4</accession>
<evidence type="ECO:0000313" key="1">
    <source>
        <dbReference type="EMBL" id="SET51471.1"/>
    </source>
</evidence>
<dbReference type="InterPro" id="IPR036388">
    <property type="entry name" value="WH-like_DNA-bd_sf"/>
</dbReference>
<dbReference type="EMBL" id="FOHW01000015">
    <property type="protein sequence ID" value="SET51471.1"/>
    <property type="molecule type" value="Genomic_DNA"/>
</dbReference>
<dbReference type="Proteomes" id="UP000182332">
    <property type="component" value="Unassembled WGS sequence"/>
</dbReference>
<evidence type="ECO:0000313" key="2">
    <source>
        <dbReference type="Proteomes" id="UP000182332"/>
    </source>
</evidence>
<dbReference type="RefSeq" id="WP_074889882.1">
    <property type="nucleotide sequence ID" value="NZ_FOHW01000015.1"/>
</dbReference>
<gene>
    <name evidence="1" type="ORF">SAMN05216197_11581</name>
</gene>
<name>A0A1I0F0I4_9PSED</name>
<dbReference type="OrthoDB" id="5196525at2"/>
<reference evidence="1 2" key="1">
    <citation type="submission" date="2016-10" db="EMBL/GenBank/DDBJ databases">
        <authorList>
            <person name="de Groot N.N."/>
        </authorList>
    </citation>
    <scope>NUCLEOTIDE SEQUENCE [LARGE SCALE GENOMIC DNA]</scope>
    <source>
        <strain evidence="1 2">DSM 11363</strain>
    </source>
</reference>
<dbReference type="SUPFAM" id="SSF46785">
    <property type="entry name" value="Winged helix' DNA-binding domain"/>
    <property type="match status" value="1"/>
</dbReference>
<dbReference type="InterPro" id="IPR036390">
    <property type="entry name" value="WH_DNA-bd_sf"/>
</dbReference>